<protein>
    <submittedName>
        <fullName evidence="1">Uncharacterized protein</fullName>
    </submittedName>
</protein>
<reference evidence="1 2" key="1">
    <citation type="journal article" date="2014" name="FEMS Microbiol. Ecol.">
        <title>Genomic differentiation among two strains of the PS1 clade isolated from geographically separated marine habitats.</title>
        <authorList>
            <person name="Jimenez-Infante F."/>
            <person name="Ngugi D.K."/>
            <person name="Alam I."/>
            <person name="Rashid M."/>
            <person name="Baalawi W."/>
            <person name="Kamau A.A."/>
            <person name="Bajic V.B."/>
            <person name="Stingl U."/>
        </authorList>
    </citation>
    <scope>NUCLEOTIDE SEQUENCE [LARGE SCALE GENOMIC DNA]</scope>
    <source>
        <strain evidence="1 2">RS24</strain>
    </source>
</reference>
<gene>
    <name evidence="1" type="ORF">RS24_01952</name>
</gene>
<sequence>MVFMLEIWIITNFAFIRWMFRTIQENVVIEI</sequence>
<dbReference type="EMBL" id="AWXE01000005">
    <property type="protein sequence ID" value="ERL45916.1"/>
    <property type="molecule type" value="Genomic_DNA"/>
</dbReference>
<evidence type="ECO:0000313" key="2">
    <source>
        <dbReference type="Proteomes" id="UP000016762"/>
    </source>
</evidence>
<evidence type="ECO:0000313" key="1">
    <source>
        <dbReference type="EMBL" id="ERL45916.1"/>
    </source>
</evidence>
<name>U2XTD8_9PROT</name>
<organism evidence="1 2">
    <name type="scientific">Candidatus Micropelagius thuwalensis</name>
    <dbReference type="NCBI Taxonomy" id="1397666"/>
    <lineage>
        <taxon>Bacteria</taxon>
        <taxon>Pseudomonadati</taxon>
        <taxon>Pseudomonadota</taxon>
        <taxon>Alphaproteobacteria</taxon>
        <taxon>PS1 clade</taxon>
        <taxon>Candidatus Micropelagius</taxon>
    </lineage>
</organism>
<dbReference type="AlphaFoldDB" id="U2XTD8"/>
<dbReference type="Proteomes" id="UP000016762">
    <property type="component" value="Unassembled WGS sequence"/>
</dbReference>
<accession>U2XTD8</accession>
<proteinExistence type="predicted"/>
<keyword evidence="2" id="KW-1185">Reference proteome</keyword>
<comment type="caution">
    <text evidence="1">The sequence shown here is derived from an EMBL/GenBank/DDBJ whole genome shotgun (WGS) entry which is preliminary data.</text>
</comment>